<proteinExistence type="predicted"/>
<dbReference type="AlphaFoldDB" id="A0A382Y0S0"/>
<gene>
    <name evidence="1" type="ORF">METZ01_LOCUS429740</name>
</gene>
<feature type="non-terminal residue" evidence="1">
    <location>
        <position position="71"/>
    </location>
</feature>
<sequence length="71" mass="8164">MWEGDYIAGSRLVVYFENGYRRILSRANLMDLIEQLSRDVDGWTGARLMLFVERGEMVMVEGIEPPAKTNP</sequence>
<dbReference type="EMBL" id="UINC01172023">
    <property type="protein sequence ID" value="SVD76886.1"/>
    <property type="molecule type" value="Genomic_DNA"/>
</dbReference>
<protein>
    <submittedName>
        <fullName evidence="1">Uncharacterized protein</fullName>
    </submittedName>
</protein>
<organism evidence="1">
    <name type="scientific">marine metagenome</name>
    <dbReference type="NCBI Taxonomy" id="408172"/>
    <lineage>
        <taxon>unclassified sequences</taxon>
        <taxon>metagenomes</taxon>
        <taxon>ecological metagenomes</taxon>
    </lineage>
</organism>
<name>A0A382Y0S0_9ZZZZ</name>
<accession>A0A382Y0S0</accession>
<reference evidence="1" key="1">
    <citation type="submission" date="2018-05" db="EMBL/GenBank/DDBJ databases">
        <authorList>
            <person name="Lanie J.A."/>
            <person name="Ng W.-L."/>
            <person name="Kazmierczak K.M."/>
            <person name="Andrzejewski T.M."/>
            <person name="Davidsen T.M."/>
            <person name="Wayne K.J."/>
            <person name="Tettelin H."/>
            <person name="Glass J.I."/>
            <person name="Rusch D."/>
            <person name="Podicherti R."/>
            <person name="Tsui H.-C.T."/>
            <person name="Winkler M.E."/>
        </authorList>
    </citation>
    <scope>NUCLEOTIDE SEQUENCE</scope>
</reference>
<evidence type="ECO:0000313" key="1">
    <source>
        <dbReference type="EMBL" id="SVD76886.1"/>
    </source>
</evidence>